<dbReference type="RefSeq" id="WP_133579525.1">
    <property type="nucleotide sequence ID" value="NZ_SNYJ01000003.1"/>
</dbReference>
<dbReference type="Gene3D" id="2.40.30.110">
    <property type="entry name" value="Aminomethyltransferase beta-barrel domains"/>
    <property type="match status" value="1"/>
</dbReference>
<dbReference type="InterPro" id="IPR013977">
    <property type="entry name" value="GcvT_C"/>
</dbReference>
<feature type="binding site" evidence="8">
    <location>
        <position position="194"/>
    </location>
    <ligand>
        <name>substrate</name>
    </ligand>
</feature>
<dbReference type="OrthoDB" id="9774591at2"/>
<proteinExistence type="inferred from homology"/>
<dbReference type="Gene3D" id="3.30.70.1400">
    <property type="entry name" value="Aminomethyltransferase beta-barrel domains"/>
    <property type="match status" value="1"/>
</dbReference>
<dbReference type="GO" id="GO:0019464">
    <property type="term" value="P:glycine decarboxylation via glycine cleavage system"/>
    <property type="evidence" value="ECO:0007669"/>
    <property type="project" value="UniProtKB-UniRule"/>
</dbReference>
<keyword evidence="3 7" id="KW-0032">Aminotransferase</keyword>
<feature type="domain" description="GCVT N-terminal" evidence="9">
    <location>
        <begin position="6"/>
        <end position="256"/>
    </location>
</feature>
<comment type="caution">
    <text evidence="11">The sequence shown here is derived from an EMBL/GenBank/DDBJ whole genome shotgun (WGS) entry which is preliminary data.</text>
</comment>
<reference evidence="11 12" key="1">
    <citation type="submission" date="2019-03" db="EMBL/GenBank/DDBJ databases">
        <title>Genomic Encyclopedia of Type Strains, Phase IV (KMG-IV): sequencing the most valuable type-strain genomes for metagenomic binning, comparative biology and taxonomic classification.</title>
        <authorList>
            <person name="Goeker M."/>
        </authorList>
    </citation>
    <scope>NUCLEOTIDE SEQUENCE [LARGE SCALE GENOMIC DNA]</scope>
    <source>
        <strain evidence="11 12">DSM 28697</strain>
    </source>
</reference>
<dbReference type="SUPFAM" id="SSF103025">
    <property type="entry name" value="Folate-binding domain"/>
    <property type="match status" value="1"/>
</dbReference>
<dbReference type="GO" id="GO:0005829">
    <property type="term" value="C:cytosol"/>
    <property type="evidence" value="ECO:0007669"/>
    <property type="project" value="TreeGrafter"/>
</dbReference>
<comment type="similarity">
    <text evidence="1 7">Belongs to the GcvT family.</text>
</comment>
<dbReference type="Gene3D" id="4.10.1250.10">
    <property type="entry name" value="Aminomethyltransferase fragment"/>
    <property type="match status" value="1"/>
</dbReference>
<dbReference type="PANTHER" id="PTHR43757">
    <property type="entry name" value="AMINOMETHYLTRANSFERASE"/>
    <property type="match status" value="1"/>
</dbReference>
<evidence type="ECO:0000256" key="7">
    <source>
        <dbReference type="HAMAP-Rule" id="MF_00259"/>
    </source>
</evidence>
<evidence type="ECO:0000313" key="12">
    <source>
        <dbReference type="Proteomes" id="UP000295632"/>
    </source>
</evidence>
<feature type="domain" description="Aminomethyltransferase C-terminal" evidence="10">
    <location>
        <begin position="276"/>
        <end position="356"/>
    </location>
</feature>
<evidence type="ECO:0000256" key="5">
    <source>
        <dbReference type="ARBA" id="ARBA00031395"/>
    </source>
</evidence>
<evidence type="ECO:0000256" key="8">
    <source>
        <dbReference type="PIRSR" id="PIRSR006487-1"/>
    </source>
</evidence>
<dbReference type="GO" id="GO:0032259">
    <property type="term" value="P:methylation"/>
    <property type="evidence" value="ECO:0007669"/>
    <property type="project" value="UniProtKB-KW"/>
</dbReference>
<dbReference type="GO" id="GO:0004047">
    <property type="term" value="F:aminomethyltransferase activity"/>
    <property type="evidence" value="ECO:0007669"/>
    <property type="project" value="UniProtKB-UniRule"/>
</dbReference>
<evidence type="ECO:0000256" key="4">
    <source>
        <dbReference type="ARBA" id="ARBA00022679"/>
    </source>
</evidence>
<dbReference type="GO" id="GO:0008483">
    <property type="term" value="F:transaminase activity"/>
    <property type="evidence" value="ECO:0007669"/>
    <property type="project" value="UniProtKB-KW"/>
</dbReference>
<accession>A0A4R6U5C4</accession>
<dbReference type="FunFam" id="3.30.70.1400:FF:000001">
    <property type="entry name" value="Aminomethyltransferase"/>
    <property type="match status" value="1"/>
</dbReference>
<sequence length="362" mass="39602">MKQTPLHQVCVDEGGKIVDFAGWALPVQFSGIKEEHAIVRQSAGLFDVSHMGEFKVSGPDSAVFLNRMVTGHTDLQPVGKALYTFLCKEDGGLIDDLIVYRLSADTYWLVVNAANRMKDWDWLVSHAEEYDCELTDISESTALLALQGPTAIDVMEKVLKEEVQLSSFSFRMTTIAGAEVLLARTGYTGEDGLELYVPSEHAATVWKLLRADGAKPCGLGARDTLRLEAALPLYGQDLDENTTPLEAKLGFAVKFKDVPYIGQEALADQKANGVTKKRVGLEMLGKGIARHSYEIFASETTEEPIGVVTSGTKSPTLDKAIAMGYVPAELTLGSSVWISIRGKRIEAKLVKLPFYKRIEEGV</sequence>
<gene>
    <name evidence="7" type="primary">gcvT</name>
    <name evidence="11" type="ORF">EV213_103247</name>
</gene>
<dbReference type="InterPro" id="IPR006222">
    <property type="entry name" value="GCVT_N"/>
</dbReference>
<protein>
    <recommendedName>
        <fullName evidence="2 7">Aminomethyltransferase</fullName>
        <ecNumber evidence="2 7">2.1.2.10</ecNumber>
    </recommendedName>
    <alternativeName>
        <fullName evidence="5 7">Glycine cleavage system T protein</fullName>
    </alternativeName>
</protein>
<keyword evidence="12" id="KW-1185">Reference proteome</keyword>
<comment type="subunit">
    <text evidence="7">The glycine cleavage system is composed of four proteins: P, T, L and H.</text>
</comment>
<dbReference type="InterPro" id="IPR006223">
    <property type="entry name" value="GcvT"/>
</dbReference>
<evidence type="ECO:0000259" key="9">
    <source>
        <dbReference type="Pfam" id="PF01571"/>
    </source>
</evidence>
<dbReference type="EMBL" id="SNYJ01000003">
    <property type="protein sequence ID" value="TDQ41668.1"/>
    <property type="molecule type" value="Genomic_DNA"/>
</dbReference>
<dbReference type="Pfam" id="PF08669">
    <property type="entry name" value="GCV_T_C"/>
    <property type="match status" value="1"/>
</dbReference>
<dbReference type="InterPro" id="IPR029043">
    <property type="entry name" value="GcvT/YgfZ_C"/>
</dbReference>
<name>A0A4R6U5C4_9BACI</name>
<organism evidence="11 12">
    <name type="scientific">Aureibacillus halotolerans</name>
    <dbReference type="NCBI Taxonomy" id="1508390"/>
    <lineage>
        <taxon>Bacteria</taxon>
        <taxon>Bacillati</taxon>
        <taxon>Bacillota</taxon>
        <taxon>Bacilli</taxon>
        <taxon>Bacillales</taxon>
        <taxon>Bacillaceae</taxon>
        <taxon>Aureibacillus</taxon>
    </lineage>
</organism>
<evidence type="ECO:0000259" key="10">
    <source>
        <dbReference type="Pfam" id="PF08669"/>
    </source>
</evidence>
<dbReference type="EC" id="2.1.2.10" evidence="2 7"/>
<evidence type="ECO:0000256" key="3">
    <source>
        <dbReference type="ARBA" id="ARBA00022576"/>
    </source>
</evidence>
<dbReference type="InterPro" id="IPR027266">
    <property type="entry name" value="TrmE/GcvT-like"/>
</dbReference>
<dbReference type="HAMAP" id="MF_00259">
    <property type="entry name" value="GcvT"/>
    <property type="match status" value="1"/>
</dbReference>
<dbReference type="InterPro" id="IPR022903">
    <property type="entry name" value="GcvT_bac"/>
</dbReference>
<dbReference type="GO" id="GO:0005960">
    <property type="term" value="C:glycine cleavage complex"/>
    <property type="evidence" value="ECO:0007669"/>
    <property type="project" value="InterPro"/>
</dbReference>
<comment type="catalytic activity">
    <reaction evidence="6 7">
        <text>N(6)-[(R)-S(8)-aminomethyldihydrolipoyl]-L-lysyl-[protein] + (6S)-5,6,7,8-tetrahydrofolate = N(6)-[(R)-dihydrolipoyl]-L-lysyl-[protein] + (6R)-5,10-methylene-5,6,7,8-tetrahydrofolate + NH4(+)</text>
        <dbReference type="Rhea" id="RHEA:16945"/>
        <dbReference type="Rhea" id="RHEA-COMP:10475"/>
        <dbReference type="Rhea" id="RHEA-COMP:10492"/>
        <dbReference type="ChEBI" id="CHEBI:15636"/>
        <dbReference type="ChEBI" id="CHEBI:28938"/>
        <dbReference type="ChEBI" id="CHEBI:57453"/>
        <dbReference type="ChEBI" id="CHEBI:83100"/>
        <dbReference type="ChEBI" id="CHEBI:83143"/>
        <dbReference type="EC" id="2.1.2.10"/>
    </reaction>
</comment>
<dbReference type="Pfam" id="PF01571">
    <property type="entry name" value="GCV_T"/>
    <property type="match status" value="1"/>
</dbReference>
<dbReference type="PANTHER" id="PTHR43757:SF2">
    <property type="entry name" value="AMINOMETHYLTRANSFERASE, MITOCHONDRIAL"/>
    <property type="match status" value="1"/>
</dbReference>
<dbReference type="FunFam" id="4.10.1250.10:FF:000001">
    <property type="entry name" value="Aminomethyltransferase"/>
    <property type="match status" value="1"/>
</dbReference>
<dbReference type="Proteomes" id="UP000295632">
    <property type="component" value="Unassembled WGS sequence"/>
</dbReference>
<dbReference type="GO" id="GO:0008168">
    <property type="term" value="F:methyltransferase activity"/>
    <property type="evidence" value="ECO:0007669"/>
    <property type="project" value="UniProtKB-KW"/>
</dbReference>
<dbReference type="AlphaFoldDB" id="A0A4R6U5C4"/>
<keyword evidence="4 7" id="KW-0808">Transferase</keyword>
<dbReference type="FunFam" id="2.40.30.110:FF:000003">
    <property type="entry name" value="Aminomethyltransferase"/>
    <property type="match status" value="1"/>
</dbReference>
<dbReference type="SUPFAM" id="SSF101790">
    <property type="entry name" value="Aminomethyltransferase beta-barrel domain"/>
    <property type="match status" value="1"/>
</dbReference>
<evidence type="ECO:0000256" key="2">
    <source>
        <dbReference type="ARBA" id="ARBA00012616"/>
    </source>
</evidence>
<evidence type="ECO:0000313" key="11">
    <source>
        <dbReference type="EMBL" id="TDQ41668.1"/>
    </source>
</evidence>
<dbReference type="PIRSF" id="PIRSF006487">
    <property type="entry name" value="GcvT"/>
    <property type="match status" value="1"/>
</dbReference>
<dbReference type="NCBIfam" id="TIGR00528">
    <property type="entry name" value="gcvT"/>
    <property type="match status" value="1"/>
</dbReference>
<dbReference type="InterPro" id="IPR028896">
    <property type="entry name" value="GcvT/YgfZ/DmdA"/>
</dbReference>
<evidence type="ECO:0000256" key="6">
    <source>
        <dbReference type="ARBA" id="ARBA00047665"/>
    </source>
</evidence>
<dbReference type="NCBIfam" id="NF001567">
    <property type="entry name" value="PRK00389.1"/>
    <property type="match status" value="1"/>
</dbReference>
<dbReference type="Gene3D" id="3.30.1360.120">
    <property type="entry name" value="Probable tRNA modification gtpase trme, domain 1"/>
    <property type="match status" value="1"/>
</dbReference>
<keyword evidence="11" id="KW-0489">Methyltransferase</keyword>
<evidence type="ECO:0000256" key="1">
    <source>
        <dbReference type="ARBA" id="ARBA00008609"/>
    </source>
</evidence>
<comment type="function">
    <text evidence="7">The glycine cleavage system catalyzes the degradation of glycine.</text>
</comment>